<organism evidence="1 2">
    <name type="scientific">Salix dunnii</name>
    <dbReference type="NCBI Taxonomy" id="1413687"/>
    <lineage>
        <taxon>Eukaryota</taxon>
        <taxon>Viridiplantae</taxon>
        <taxon>Streptophyta</taxon>
        <taxon>Embryophyta</taxon>
        <taxon>Tracheophyta</taxon>
        <taxon>Spermatophyta</taxon>
        <taxon>Magnoliopsida</taxon>
        <taxon>eudicotyledons</taxon>
        <taxon>Gunneridae</taxon>
        <taxon>Pentapetalae</taxon>
        <taxon>rosids</taxon>
        <taxon>fabids</taxon>
        <taxon>Malpighiales</taxon>
        <taxon>Salicaceae</taxon>
        <taxon>Saliceae</taxon>
        <taxon>Salix</taxon>
    </lineage>
</organism>
<protein>
    <submittedName>
        <fullName evidence="1">Uncharacterized protein</fullName>
    </submittedName>
</protein>
<keyword evidence="2" id="KW-1185">Reference proteome</keyword>
<dbReference type="EMBL" id="JADGMS010000014">
    <property type="protein sequence ID" value="KAF9668708.1"/>
    <property type="molecule type" value="Genomic_DNA"/>
</dbReference>
<evidence type="ECO:0000313" key="2">
    <source>
        <dbReference type="Proteomes" id="UP000657918"/>
    </source>
</evidence>
<name>A0A835MT77_9ROSI</name>
<accession>A0A835MT77</accession>
<reference evidence="1 2" key="1">
    <citation type="submission" date="2020-10" db="EMBL/GenBank/DDBJ databases">
        <title>Plant Genome Project.</title>
        <authorList>
            <person name="Zhang R.-G."/>
        </authorList>
    </citation>
    <scope>NUCLEOTIDE SEQUENCE [LARGE SCALE GENOMIC DNA]</scope>
    <source>
        <strain evidence="1">FAFU-HL-1</strain>
        <tissue evidence="1">Leaf</tissue>
    </source>
</reference>
<sequence length="145" mass="16450">MSCPRLRTTRQEINVSSLILQVLSPLAYAMVMGEIWQSTRLVDKVTVTSHVERLESSHLEMSSPFWKGLQESTLTGLKDAPLHRSQVNWSVVKPGLFHKSRVGWIALFDDQTSSFLDQAHSTSFPWPIAMHDFGITWKTMDGFTS</sequence>
<proteinExistence type="predicted"/>
<evidence type="ECO:0000313" key="1">
    <source>
        <dbReference type="EMBL" id="KAF9668708.1"/>
    </source>
</evidence>
<gene>
    <name evidence="1" type="ORF">SADUNF_Sadunf14G0031600</name>
</gene>
<comment type="caution">
    <text evidence="1">The sequence shown here is derived from an EMBL/GenBank/DDBJ whole genome shotgun (WGS) entry which is preliminary data.</text>
</comment>
<dbReference type="AlphaFoldDB" id="A0A835MT77"/>
<dbReference type="Proteomes" id="UP000657918">
    <property type="component" value="Unassembled WGS sequence"/>
</dbReference>